<gene>
    <name evidence="2" type="ORF">Pla22_30290</name>
</gene>
<dbReference type="EMBL" id="SJPI01000002">
    <property type="protein sequence ID" value="TWT50288.1"/>
    <property type="molecule type" value="Genomic_DNA"/>
</dbReference>
<evidence type="ECO:0000313" key="2">
    <source>
        <dbReference type="EMBL" id="TWT50288.1"/>
    </source>
</evidence>
<evidence type="ECO:0000256" key="1">
    <source>
        <dbReference type="SAM" id="MobiDB-lite"/>
    </source>
</evidence>
<feature type="region of interest" description="Disordered" evidence="1">
    <location>
        <begin position="331"/>
        <end position="472"/>
    </location>
</feature>
<comment type="caution">
    <text evidence="2">The sequence shown here is derived from an EMBL/GenBank/DDBJ whole genome shotgun (WGS) entry which is preliminary data.</text>
</comment>
<dbReference type="AlphaFoldDB" id="A0A5C5WHL9"/>
<feature type="compositionally biased region" description="Low complexity" evidence="1">
    <location>
        <begin position="413"/>
        <end position="429"/>
    </location>
</feature>
<name>A0A5C5WHL9_9BACT</name>
<accession>A0A5C5WHL9</accession>
<reference evidence="2 3" key="1">
    <citation type="submission" date="2019-02" db="EMBL/GenBank/DDBJ databases">
        <title>Deep-cultivation of Planctomycetes and their phenomic and genomic characterization uncovers novel biology.</title>
        <authorList>
            <person name="Wiegand S."/>
            <person name="Jogler M."/>
            <person name="Boedeker C."/>
            <person name="Pinto D."/>
            <person name="Vollmers J."/>
            <person name="Rivas-Marin E."/>
            <person name="Kohn T."/>
            <person name="Peeters S.H."/>
            <person name="Heuer A."/>
            <person name="Rast P."/>
            <person name="Oberbeckmann S."/>
            <person name="Bunk B."/>
            <person name="Jeske O."/>
            <person name="Meyerdierks A."/>
            <person name="Storesund J.E."/>
            <person name="Kallscheuer N."/>
            <person name="Luecker S."/>
            <person name="Lage O.M."/>
            <person name="Pohl T."/>
            <person name="Merkel B.J."/>
            <person name="Hornburger P."/>
            <person name="Mueller R.-W."/>
            <person name="Bruemmer F."/>
            <person name="Labrenz M."/>
            <person name="Spormann A.M."/>
            <person name="Op Den Camp H."/>
            <person name="Overmann J."/>
            <person name="Amann R."/>
            <person name="Jetten M.S.M."/>
            <person name="Mascher T."/>
            <person name="Medema M.H."/>
            <person name="Devos D.P."/>
            <person name="Kaster A.-K."/>
            <person name="Ovreas L."/>
            <person name="Rohde M."/>
            <person name="Galperin M.Y."/>
            <person name="Jogler C."/>
        </authorList>
    </citation>
    <scope>NUCLEOTIDE SEQUENCE [LARGE SCALE GENOMIC DNA]</scope>
    <source>
        <strain evidence="2 3">Pla22</strain>
    </source>
</reference>
<dbReference type="RefSeq" id="WP_146515546.1">
    <property type="nucleotide sequence ID" value="NZ_SJPI01000002.1"/>
</dbReference>
<dbReference type="OrthoDB" id="272719at2"/>
<organism evidence="2 3">
    <name type="scientific">Rubripirellula amarantea</name>
    <dbReference type="NCBI Taxonomy" id="2527999"/>
    <lineage>
        <taxon>Bacteria</taxon>
        <taxon>Pseudomonadati</taxon>
        <taxon>Planctomycetota</taxon>
        <taxon>Planctomycetia</taxon>
        <taxon>Pirellulales</taxon>
        <taxon>Pirellulaceae</taxon>
        <taxon>Rubripirellula</taxon>
    </lineage>
</organism>
<proteinExistence type="predicted"/>
<protein>
    <submittedName>
        <fullName evidence="2">Uncharacterized protein</fullName>
    </submittedName>
</protein>
<feature type="region of interest" description="Disordered" evidence="1">
    <location>
        <begin position="142"/>
        <end position="171"/>
    </location>
</feature>
<feature type="compositionally biased region" description="Low complexity" evidence="1">
    <location>
        <begin position="225"/>
        <end position="234"/>
    </location>
</feature>
<dbReference type="Proteomes" id="UP000316598">
    <property type="component" value="Unassembled WGS sequence"/>
</dbReference>
<feature type="compositionally biased region" description="Low complexity" evidence="1">
    <location>
        <begin position="447"/>
        <end position="456"/>
    </location>
</feature>
<feature type="compositionally biased region" description="Pro residues" evidence="1">
    <location>
        <begin position="379"/>
        <end position="389"/>
    </location>
</feature>
<keyword evidence="3" id="KW-1185">Reference proteome</keyword>
<feature type="region of interest" description="Disordered" evidence="1">
    <location>
        <begin position="216"/>
        <end position="243"/>
    </location>
</feature>
<evidence type="ECO:0000313" key="3">
    <source>
        <dbReference type="Proteomes" id="UP000316598"/>
    </source>
</evidence>
<sequence length="872" mass="92413">MRLTLRTLLAYLDNTLEPRDAELLRLKLTESGFATQLVQKIRMTLVNPAITAVPPDAVGPIQDANVIGEYLDSTLPREQVAEIERACLESEVNLAEAAACHQILTMVLGEPAQVPASLRARIYELPDSEIERIAASSEQYSSLTIDDPPSGHPELESGVFHGRPPASQATDDLALSEMPTMDSPLTHARGPVVPVGPTDSGVSDAPTRLREAGVMDAESVTKFPGSSSKEGSSAKSRKDSIYGGSIRPSRITPWLVSLGLVAALLFAIVQSFSPLLSKRGDSEMAAVNSMDDIVVIETPPGETDRGTGGNVDASDDAISPGDIPVGDLMAGGTNDATIDDGEFLPPPQPAADPANNSVAMNADGSPARPLASEDLAMPMPVPEPVPAPAPGISASEVPAAEMPAPDGSASDIPEPASESPSPTTEMTEPMPSPTVDAGSPAGNLAEPMADPDAPADTGVADLPPTSDELTKPPVAAVGPAVATMHGADTIVSLLTRNGNWLRLGKNADVISEAPVVCAPNFRATMSKSATADVGDEDEPPIESEVTLVGPTGTRWLPLTPPSEAVAADEKTDYGLEVSFGRVVITSKQKKLLVPVMLGATAMEVLFDDKESIAAMSVHRVRTAGLDPFVPENFSELVNIVCVQGELTLKVNGMESRLIAGEQWIKDGQAEGEVTVIESTPTWVEAPEESPLDVKAKESLLELIAKNEPIERSLREARFFRRAEVGALASQTLLSLGYADVFFGGDGVLSDTKQRQFWPDHYRALVAAVDRGPDSAMLVRDAIAKMDAANVDSLFRMLVGFSNDQLEAGSDEELVTMLDSDSTAVRVLSLENLHEITGTTLYFRPEEPTAARRVQGLKKWSVRLQKGDIRRTP</sequence>